<dbReference type="RefSeq" id="WP_069153734.1">
    <property type="nucleotide sequence ID" value="NZ_MCGH01000003.1"/>
</dbReference>
<sequence>MPRERSPNRDKAFEIYKEHDGKIENRRIAEMLLISEKTVGGWKCKDSWDSKLNGVLQSNKRSTPKKRGGQPGNKNAVDAGAPPKNHNAEKHGLFRKWLPEETFSIIEQMPKEPLDVLWDQIQIAYAAIIRAQQIMYVRDKDDMSTTQIQHKDGDTVTEERWEVQQAWDKQGNFLKSQARAQGELRSLIKQYDEMLHRNWELATEEQRARIDVMKTQINSDKDVPVHITFSKASEKHGGS</sequence>
<evidence type="ECO:0000256" key="1">
    <source>
        <dbReference type="SAM" id="MobiDB-lite"/>
    </source>
</evidence>
<gene>
    <name evidence="3" type="ORF">BEI61_03997</name>
</gene>
<evidence type="ECO:0000313" key="3">
    <source>
        <dbReference type="EMBL" id="ODM03203.1"/>
    </source>
</evidence>
<accession>A0A1E3A368</accession>
<evidence type="ECO:0000259" key="2">
    <source>
        <dbReference type="Pfam" id="PF10668"/>
    </source>
</evidence>
<name>A0A1E3A368_9FIRM</name>
<evidence type="ECO:0000313" key="4">
    <source>
        <dbReference type="Proteomes" id="UP000094067"/>
    </source>
</evidence>
<feature type="region of interest" description="Disordered" evidence="1">
    <location>
        <begin position="54"/>
        <end position="91"/>
    </location>
</feature>
<reference evidence="3 4" key="1">
    <citation type="submission" date="2016-07" db="EMBL/GenBank/DDBJ databases">
        <title>Characterization of isolates of Eisenbergiella tayi derived from blood cultures, using whole genome sequencing.</title>
        <authorList>
            <person name="Burdz T."/>
            <person name="Wiebe D."/>
            <person name="Huynh C."/>
            <person name="Bernard K."/>
        </authorList>
    </citation>
    <scope>NUCLEOTIDE SEQUENCE [LARGE SCALE GENOMIC DNA]</scope>
    <source>
        <strain evidence="3 4">NML 110608</strain>
    </source>
</reference>
<organism evidence="3 4">
    <name type="scientific">Eisenbergiella tayi</name>
    <dbReference type="NCBI Taxonomy" id="1432052"/>
    <lineage>
        <taxon>Bacteria</taxon>
        <taxon>Bacillati</taxon>
        <taxon>Bacillota</taxon>
        <taxon>Clostridia</taxon>
        <taxon>Lachnospirales</taxon>
        <taxon>Lachnospiraceae</taxon>
        <taxon>Eisenbergiella</taxon>
    </lineage>
</organism>
<dbReference type="PATRIC" id="fig|1432052.4.peg.4422"/>
<dbReference type="Proteomes" id="UP000094067">
    <property type="component" value="Unassembled WGS sequence"/>
</dbReference>
<dbReference type="EMBL" id="MCGH01000003">
    <property type="protein sequence ID" value="ODM03203.1"/>
    <property type="molecule type" value="Genomic_DNA"/>
</dbReference>
<dbReference type="NCBIfam" id="NF040601">
    <property type="entry name" value="TerS_not_xtmA"/>
    <property type="match status" value="1"/>
</dbReference>
<dbReference type="Pfam" id="PF10668">
    <property type="entry name" value="Phage_terminase"/>
    <property type="match status" value="1"/>
</dbReference>
<protein>
    <submittedName>
        <fullName evidence="3">Phage terminase small subunit</fullName>
    </submittedName>
</protein>
<dbReference type="InterPro" id="IPR018925">
    <property type="entry name" value="XtmA-like_N"/>
</dbReference>
<proteinExistence type="predicted"/>
<dbReference type="AlphaFoldDB" id="A0A1E3A368"/>
<comment type="caution">
    <text evidence="3">The sequence shown here is derived from an EMBL/GenBank/DDBJ whole genome shotgun (WGS) entry which is preliminary data.</text>
</comment>
<feature type="domain" description="PBSX phage terminase small subunit-like N-terminal" evidence="2">
    <location>
        <begin position="1"/>
        <end position="67"/>
    </location>
</feature>